<accession>A0ABT1UJ25</accession>
<sequence>MKSRHTRSSPAEMPADKAAPGFPSARYFQVHFEYLHETIGELKQQIETANRQIAELQRRLLDAGTEDVDLESQAGNAFTTQDWRL</sequence>
<protein>
    <submittedName>
        <fullName evidence="3">Uncharacterized protein</fullName>
    </submittedName>
</protein>
<proteinExistence type="predicted"/>
<comment type="caution">
    <text evidence="3">The sequence shown here is derived from an EMBL/GenBank/DDBJ whole genome shotgun (WGS) entry which is preliminary data.</text>
</comment>
<dbReference type="Proteomes" id="UP001524569">
    <property type="component" value="Unassembled WGS sequence"/>
</dbReference>
<dbReference type="RefSeq" id="WP_256611301.1">
    <property type="nucleotide sequence ID" value="NZ_JANIBM010000014.1"/>
</dbReference>
<gene>
    <name evidence="3" type="ORF">NP603_12950</name>
</gene>
<organism evidence="3 4">
    <name type="scientific">Methylomonas aurea</name>
    <dbReference type="NCBI Taxonomy" id="2952224"/>
    <lineage>
        <taxon>Bacteria</taxon>
        <taxon>Pseudomonadati</taxon>
        <taxon>Pseudomonadota</taxon>
        <taxon>Gammaproteobacteria</taxon>
        <taxon>Methylococcales</taxon>
        <taxon>Methylococcaceae</taxon>
        <taxon>Methylomonas</taxon>
    </lineage>
</organism>
<feature type="coiled-coil region" evidence="1">
    <location>
        <begin position="39"/>
        <end position="66"/>
    </location>
</feature>
<name>A0ABT1UJ25_9GAMM</name>
<dbReference type="EMBL" id="JANIBM010000014">
    <property type="protein sequence ID" value="MCQ8182021.1"/>
    <property type="molecule type" value="Genomic_DNA"/>
</dbReference>
<evidence type="ECO:0000313" key="3">
    <source>
        <dbReference type="EMBL" id="MCQ8182021.1"/>
    </source>
</evidence>
<reference evidence="3 4" key="1">
    <citation type="submission" date="2022-07" db="EMBL/GenBank/DDBJ databases">
        <title>Methylomonas rivi sp. nov., Methylomonas rosea sp. nov., Methylomonas aureus sp. nov. and Methylomonas subterranea sp. nov., four novel methanotrophs isolated from a freshwater creek and the deep terrestrial subsurface.</title>
        <authorList>
            <person name="Abin C."/>
            <person name="Sankaranarayanan K."/>
            <person name="Garner C."/>
            <person name="Sindelar R."/>
            <person name="Kotary K."/>
            <person name="Garner R."/>
            <person name="Barclay S."/>
            <person name="Lawson P."/>
            <person name="Krumholz L."/>
        </authorList>
    </citation>
    <scope>NUCLEOTIDE SEQUENCE [LARGE SCALE GENOMIC DNA]</scope>
    <source>
        <strain evidence="3 4">SURF-1</strain>
    </source>
</reference>
<feature type="region of interest" description="Disordered" evidence="2">
    <location>
        <begin position="1"/>
        <end position="21"/>
    </location>
</feature>
<evidence type="ECO:0000256" key="1">
    <source>
        <dbReference type="SAM" id="Coils"/>
    </source>
</evidence>
<evidence type="ECO:0000313" key="4">
    <source>
        <dbReference type="Proteomes" id="UP001524569"/>
    </source>
</evidence>
<keyword evidence="1" id="KW-0175">Coiled coil</keyword>
<evidence type="ECO:0000256" key="2">
    <source>
        <dbReference type="SAM" id="MobiDB-lite"/>
    </source>
</evidence>
<keyword evidence="4" id="KW-1185">Reference proteome</keyword>